<organism evidence="1 2">
    <name type="scientific">Kingella denitrificans ATCC 33394</name>
    <dbReference type="NCBI Taxonomy" id="888741"/>
    <lineage>
        <taxon>Bacteria</taxon>
        <taxon>Pseudomonadati</taxon>
        <taxon>Pseudomonadota</taxon>
        <taxon>Betaproteobacteria</taxon>
        <taxon>Neisseriales</taxon>
        <taxon>Neisseriaceae</taxon>
        <taxon>Kingella</taxon>
    </lineage>
</organism>
<proteinExistence type="predicted"/>
<name>F0EWD1_9NEIS</name>
<sequence length="134" mass="14250">MLKLFGADLVLPEITEQRAADKGPTVDVHGFARAQIRRIVQLQAHIAHVFMIIIVIAQHKDIGLARLVAGCLKLPHGGQAVTEIAGVGNHIGFGMKGIGAAVGVGKELDFHEDMVSGSLQREMGNGSPVLYHSI</sequence>
<gene>
    <name evidence="1" type="ORF">HMPREF9098_0165</name>
</gene>
<reference evidence="1 2" key="1">
    <citation type="submission" date="2011-01" db="EMBL/GenBank/DDBJ databases">
        <authorList>
            <person name="Muzny D."/>
            <person name="Qin X."/>
            <person name="Deng J."/>
            <person name="Jiang H."/>
            <person name="Liu Y."/>
            <person name="Qu J."/>
            <person name="Song X.-Z."/>
            <person name="Zhang L."/>
            <person name="Thornton R."/>
            <person name="Coyle M."/>
            <person name="Francisco L."/>
            <person name="Jackson L."/>
            <person name="Javaid M."/>
            <person name="Korchina V."/>
            <person name="Kovar C."/>
            <person name="Mata R."/>
            <person name="Mathew T."/>
            <person name="Ngo R."/>
            <person name="Nguyen L."/>
            <person name="Nguyen N."/>
            <person name="Okwuonu G."/>
            <person name="Ongeri F."/>
            <person name="Pham C."/>
            <person name="Simmons D."/>
            <person name="Wilczek-Boney K."/>
            <person name="Hale W."/>
            <person name="Jakkamsetti A."/>
            <person name="Pham P."/>
            <person name="Ruth R."/>
            <person name="San Lucas F."/>
            <person name="Warren J."/>
            <person name="Zhang J."/>
            <person name="Zhao Z."/>
            <person name="Zhou C."/>
            <person name="Zhu D."/>
            <person name="Lee S."/>
            <person name="Bess C."/>
            <person name="Blankenburg K."/>
            <person name="Forbes L."/>
            <person name="Fu Q."/>
            <person name="Gubbala S."/>
            <person name="Hirani K."/>
            <person name="Jayaseelan J.C."/>
            <person name="Lara F."/>
            <person name="Munidasa M."/>
            <person name="Palculict T."/>
            <person name="Patil S."/>
            <person name="Pu L.-L."/>
            <person name="Saada N."/>
            <person name="Tang L."/>
            <person name="Weissenberger G."/>
            <person name="Zhu Y."/>
            <person name="Hemphill L."/>
            <person name="Shang Y."/>
            <person name="Youmans B."/>
            <person name="Ayvaz T."/>
            <person name="Ross M."/>
            <person name="Santibanez J."/>
            <person name="Aqrawi P."/>
            <person name="Gross S."/>
            <person name="Joshi V."/>
            <person name="Fowler G."/>
            <person name="Nazareth L."/>
            <person name="Reid J."/>
            <person name="Worley K."/>
            <person name="Petrosino J."/>
            <person name="Highlander S."/>
            <person name="Gibbs R."/>
        </authorList>
    </citation>
    <scope>NUCLEOTIDE SEQUENCE [LARGE SCALE GENOMIC DNA]</scope>
    <source>
        <strain evidence="1 2">ATCC 33394</strain>
    </source>
</reference>
<protein>
    <submittedName>
        <fullName evidence="1">Uncharacterized protein</fullName>
    </submittedName>
</protein>
<keyword evidence="2" id="KW-1185">Reference proteome</keyword>
<dbReference type="HOGENOM" id="CLU_1893406_0_0_4"/>
<comment type="caution">
    <text evidence="1">The sequence shown here is derived from an EMBL/GenBank/DDBJ whole genome shotgun (WGS) entry which is preliminary data.</text>
</comment>
<evidence type="ECO:0000313" key="2">
    <source>
        <dbReference type="Proteomes" id="UP000004088"/>
    </source>
</evidence>
<accession>F0EWD1</accession>
<dbReference type="EMBL" id="AEWV01000004">
    <property type="protein sequence ID" value="EGC18414.1"/>
    <property type="molecule type" value="Genomic_DNA"/>
</dbReference>
<dbReference type="Proteomes" id="UP000004088">
    <property type="component" value="Unassembled WGS sequence"/>
</dbReference>
<evidence type="ECO:0000313" key="1">
    <source>
        <dbReference type="EMBL" id="EGC18414.1"/>
    </source>
</evidence>
<dbReference type="AlphaFoldDB" id="F0EWD1"/>